<proteinExistence type="predicted"/>
<keyword evidence="1" id="KW-1133">Transmembrane helix</keyword>
<evidence type="ECO:0000256" key="1">
    <source>
        <dbReference type="SAM" id="Phobius"/>
    </source>
</evidence>
<dbReference type="Proteomes" id="UP000653797">
    <property type="component" value="Unassembled WGS sequence"/>
</dbReference>
<name>A0A927GBS1_9BACT</name>
<keyword evidence="3" id="KW-1185">Reference proteome</keyword>
<protein>
    <submittedName>
        <fullName evidence="2">Uncharacterized protein</fullName>
    </submittedName>
</protein>
<organism evidence="2 3">
    <name type="scientific">Spirosoma validum</name>
    <dbReference type="NCBI Taxonomy" id="2771355"/>
    <lineage>
        <taxon>Bacteria</taxon>
        <taxon>Pseudomonadati</taxon>
        <taxon>Bacteroidota</taxon>
        <taxon>Cytophagia</taxon>
        <taxon>Cytophagales</taxon>
        <taxon>Cytophagaceae</taxon>
        <taxon>Spirosoma</taxon>
    </lineage>
</organism>
<accession>A0A927GBS1</accession>
<evidence type="ECO:0000313" key="3">
    <source>
        <dbReference type="Proteomes" id="UP000653797"/>
    </source>
</evidence>
<gene>
    <name evidence="2" type="ORF">IC230_03275</name>
</gene>
<evidence type="ECO:0000313" key="2">
    <source>
        <dbReference type="EMBL" id="MBD2751899.1"/>
    </source>
</evidence>
<dbReference type="AlphaFoldDB" id="A0A927GBS1"/>
<keyword evidence="1" id="KW-0812">Transmembrane</keyword>
<reference evidence="2" key="1">
    <citation type="submission" date="2020-09" db="EMBL/GenBank/DDBJ databases">
        <authorList>
            <person name="Kim M.K."/>
        </authorList>
    </citation>
    <scope>NUCLEOTIDE SEQUENCE</scope>
    <source>
        <strain evidence="2">BT704</strain>
    </source>
</reference>
<feature type="transmembrane region" description="Helical" evidence="1">
    <location>
        <begin position="20"/>
        <end position="39"/>
    </location>
</feature>
<keyword evidence="1" id="KW-0472">Membrane</keyword>
<sequence length="45" mass="5217">MAFIDIEQFCLFGPQNLLHLTYLCVAVWLLASLFAWLFSNRLAIN</sequence>
<dbReference type="RefSeq" id="WP_191037524.1">
    <property type="nucleotide sequence ID" value="NZ_JACXAA010000001.1"/>
</dbReference>
<dbReference type="EMBL" id="JACXAA010000001">
    <property type="protein sequence ID" value="MBD2751899.1"/>
    <property type="molecule type" value="Genomic_DNA"/>
</dbReference>
<comment type="caution">
    <text evidence="2">The sequence shown here is derived from an EMBL/GenBank/DDBJ whole genome shotgun (WGS) entry which is preliminary data.</text>
</comment>